<feature type="region of interest" description="Disordered" evidence="2">
    <location>
        <begin position="171"/>
        <end position="204"/>
    </location>
</feature>
<feature type="compositionally biased region" description="Low complexity" evidence="2">
    <location>
        <begin position="494"/>
        <end position="506"/>
    </location>
</feature>
<evidence type="ECO:0000313" key="6">
    <source>
        <dbReference type="EMBL" id="CAF1661803.1"/>
    </source>
</evidence>
<sequence>MVIIKDKLKIKIVENNNEALPIYINDIGENLKSDEDIALIRFDTYADFLVPKNVQADEIETLDHLIPAIDNQCWILPAVYRGLIKKIFWFKPPWAHQFQDGLYQLQIGKCQQTGVLKVASTIPYFTSNCVYSSIDKLSNIQTVDLYVSTSGLAKNYATTIEKAADETIYNNDSGSESLDSDNRKKPKLSINDTNHKDSQSTTKRVHSLDATLINELLENKQFLMDIDLSFFSTDDSIRKQFDENEYEILRYVYTRIVQEQADPEIVQYITARESALEQIRTLMNEYLTDPKPDQPILVDNIYLSALISVIRHKKLDWKLIHSYGMHLADTRPPLHVSSEGMIIYLLESMTKILESIKPHPVLITISRCVEDGHCSEEQADLIQLHVEKKLQKLYKIEETIGKSLSKSLTNDENIEDEINDDDNSGEKSLTINNDESKNELNIDTTTTTTETTENKADSTEITTESSKSDTNLNNQASPSPPRSNLSPGEIKAVSPSSLSEASPISN</sequence>
<accession>A0A813ZVC2</accession>
<protein>
    <submittedName>
        <fullName evidence="3">Uncharacterized protein</fullName>
    </submittedName>
</protein>
<evidence type="ECO:0000256" key="1">
    <source>
        <dbReference type="ARBA" id="ARBA00007099"/>
    </source>
</evidence>
<dbReference type="InterPro" id="IPR024131">
    <property type="entry name" value="UPF0489"/>
</dbReference>
<evidence type="ECO:0000313" key="4">
    <source>
        <dbReference type="EMBL" id="CAF1046664.1"/>
    </source>
</evidence>
<dbReference type="EMBL" id="CAJNOI010004767">
    <property type="protein sequence ID" value="CAF1552796.1"/>
    <property type="molecule type" value="Genomic_DNA"/>
</dbReference>
<dbReference type="Proteomes" id="UP000663832">
    <property type="component" value="Unassembled WGS sequence"/>
</dbReference>
<organism evidence="3 8">
    <name type="scientific">Adineta steineri</name>
    <dbReference type="NCBI Taxonomy" id="433720"/>
    <lineage>
        <taxon>Eukaryota</taxon>
        <taxon>Metazoa</taxon>
        <taxon>Spiralia</taxon>
        <taxon>Gnathifera</taxon>
        <taxon>Rotifera</taxon>
        <taxon>Eurotatoria</taxon>
        <taxon>Bdelloidea</taxon>
        <taxon>Adinetida</taxon>
        <taxon>Adinetidae</taxon>
        <taxon>Adineta</taxon>
    </lineage>
</organism>
<gene>
    <name evidence="3" type="ORF">BJG266_LOCUS10721</name>
    <name evidence="5" type="ORF">BJG266_LOCUS46367</name>
    <name evidence="4" type="ORF">QVE165_LOCUS17376</name>
    <name evidence="6" type="ORF">QVE165_LOCUS63402</name>
</gene>
<dbReference type="EMBL" id="CAJNOM010000100">
    <property type="protein sequence ID" value="CAF1046664.1"/>
    <property type="molecule type" value="Genomic_DNA"/>
</dbReference>
<evidence type="ECO:0000313" key="7">
    <source>
        <dbReference type="Proteomes" id="UP000663832"/>
    </source>
</evidence>
<dbReference type="PANTHER" id="PTHR13225">
    <property type="entry name" value="MISEXPRESSION SUPPRESSOR OF RAS 6"/>
    <property type="match status" value="1"/>
</dbReference>
<dbReference type="AlphaFoldDB" id="A0A813ZVC2"/>
<dbReference type="EMBL" id="CAJNOM010005170">
    <property type="protein sequence ID" value="CAF1661803.1"/>
    <property type="molecule type" value="Genomic_DNA"/>
</dbReference>
<evidence type="ECO:0000313" key="8">
    <source>
        <dbReference type="Proteomes" id="UP000663877"/>
    </source>
</evidence>
<evidence type="ECO:0000313" key="5">
    <source>
        <dbReference type="EMBL" id="CAF1552796.1"/>
    </source>
</evidence>
<evidence type="ECO:0000313" key="3">
    <source>
        <dbReference type="EMBL" id="CAF0905713.1"/>
    </source>
</evidence>
<dbReference type="EMBL" id="CAJNOI010000038">
    <property type="protein sequence ID" value="CAF0905713.1"/>
    <property type="molecule type" value="Genomic_DNA"/>
</dbReference>
<evidence type="ECO:0000256" key="2">
    <source>
        <dbReference type="SAM" id="MobiDB-lite"/>
    </source>
</evidence>
<name>A0A813ZVC2_9BILA</name>
<feature type="compositionally biased region" description="Acidic residues" evidence="2">
    <location>
        <begin position="413"/>
        <end position="423"/>
    </location>
</feature>
<keyword evidence="7" id="KW-1185">Reference proteome</keyword>
<reference evidence="3" key="1">
    <citation type="submission" date="2021-02" db="EMBL/GenBank/DDBJ databases">
        <authorList>
            <person name="Nowell W R."/>
        </authorList>
    </citation>
    <scope>NUCLEOTIDE SEQUENCE</scope>
</reference>
<feature type="compositionally biased region" description="Polar residues" evidence="2">
    <location>
        <begin position="459"/>
        <end position="486"/>
    </location>
</feature>
<dbReference type="Pfam" id="PF12640">
    <property type="entry name" value="UPF0489"/>
    <property type="match status" value="1"/>
</dbReference>
<comment type="similarity">
    <text evidence="1">Belongs to the UPF0489 family.</text>
</comment>
<proteinExistence type="inferred from homology"/>
<dbReference type="OrthoDB" id="418142at2759"/>
<dbReference type="Proteomes" id="UP000663877">
    <property type="component" value="Unassembled WGS sequence"/>
</dbReference>
<comment type="caution">
    <text evidence="3">The sequence shown here is derived from an EMBL/GenBank/DDBJ whole genome shotgun (WGS) entry which is preliminary data.</text>
</comment>
<dbReference type="PANTHER" id="PTHR13225:SF3">
    <property type="entry name" value="UPF0489 PROTEIN C5ORF22"/>
    <property type="match status" value="1"/>
</dbReference>
<feature type="region of interest" description="Disordered" evidence="2">
    <location>
        <begin position="413"/>
        <end position="506"/>
    </location>
</feature>